<evidence type="ECO:0000313" key="6">
    <source>
        <dbReference type="Proteomes" id="UP001215151"/>
    </source>
</evidence>
<dbReference type="PANTHER" id="PTHR40124:SF1">
    <property type="entry name" value="DISAGGREGATASE RELATED REPEAT PROTEIN"/>
    <property type="match status" value="1"/>
</dbReference>
<dbReference type="InterPro" id="IPR045312">
    <property type="entry name" value="PCBER-like"/>
</dbReference>
<dbReference type="Gene3D" id="3.90.25.10">
    <property type="entry name" value="UDP-galactose 4-epimerase, domain 1"/>
    <property type="match status" value="1"/>
</dbReference>
<keyword evidence="1" id="KW-0521">NADP</keyword>
<dbReference type="Gene3D" id="2.60.120.200">
    <property type="match status" value="1"/>
</dbReference>
<dbReference type="PANTHER" id="PTHR40124">
    <property type="match status" value="1"/>
</dbReference>
<dbReference type="InterPro" id="IPR036291">
    <property type="entry name" value="NAD(P)-bd_dom_sf"/>
</dbReference>
<evidence type="ECO:0000259" key="3">
    <source>
        <dbReference type="Pfam" id="PF05368"/>
    </source>
</evidence>
<dbReference type="Pfam" id="PF05368">
    <property type="entry name" value="NmrA"/>
    <property type="match status" value="1"/>
</dbReference>
<dbReference type="InterPro" id="IPR008030">
    <property type="entry name" value="NmrA-like"/>
</dbReference>
<dbReference type="SUPFAM" id="SSF51735">
    <property type="entry name" value="NAD(P)-binding Rossmann-fold domains"/>
    <property type="match status" value="1"/>
</dbReference>
<keyword evidence="6" id="KW-1185">Reference proteome</keyword>
<dbReference type="EMBL" id="JAPEVG010000005">
    <property type="protein sequence ID" value="KAJ8501668.1"/>
    <property type="molecule type" value="Genomic_DNA"/>
</dbReference>
<organism evidence="5 6">
    <name type="scientific">Trametes cubensis</name>
    <dbReference type="NCBI Taxonomy" id="1111947"/>
    <lineage>
        <taxon>Eukaryota</taxon>
        <taxon>Fungi</taxon>
        <taxon>Dikarya</taxon>
        <taxon>Basidiomycota</taxon>
        <taxon>Agaricomycotina</taxon>
        <taxon>Agaricomycetes</taxon>
        <taxon>Polyporales</taxon>
        <taxon>Polyporaceae</taxon>
        <taxon>Trametes</taxon>
    </lineage>
</organism>
<evidence type="ECO:0000256" key="1">
    <source>
        <dbReference type="ARBA" id="ARBA00022857"/>
    </source>
</evidence>
<sequence length="601" mass="65749">MTTAADLFQVPASRVLLGFTTSNLVASPNISVVSLSDKDLGVHKVSHSTTHALVRPPVPVNGDPSQLAWKAVFPEGSINPGNKTAPLGGFGFYLRGPPAFAQALADPAVNGEVVMGYDVLFEEDFHFQKGGKLPGIYGGVGDSAYGCTGGRQTDRCRCFNLRLMWRELGDGELYAYIPQTKRNTERLLEVPPRSIQHPDYGFSVGRGAWRFPTGRWTRVTERVKMNDLGEENGEIEVFIDGNSVLLATGLVLRTDDGPDARVQGLHVQTFFGVTISEMSGDRPLVLVLGATGHTGGSIVNGLVASGNFRVAALIRPSSLAKPATEALRAAGVEIRQGDLLDGVEKLTSIFAGVDILISAVTAFVIEHQKDAFRAAKAAGVKRIVPCDFGTPGAPGIRKLHDQKLAIRDFVKELGVPYTIIDVGWWMQLSLPLPERSKSFMKTASYEVYGAGDNRMLMTDLDHIGTYVARIVADPRTLNQAVIVWEDERTQLEMHEIGESVSGEGDTLKAKRVYVPPEEVEKRLAQYLEAEARNPEDFMAHVMVSSTEYQRSMHLLNENTLENAKRLGYLDAQELYPDIPKQTLADFAKKFYAAEDPAVVYE</sequence>
<dbReference type="Proteomes" id="UP001215151">
    <property type="component" value="Unassembled WGS sequence"/>
</dbReference>
<feature type="domain" description="NmrA-like" evidence="3">
    <location>
        <begin position="284"/>
        <end position="533"/>
    </location>
</feature>
<dbReference type="Pfam" id="PF21294">
    <property type="entry name" value="Polysacc_lyase_14"/>
    <property type="match status" value="1"/>
</dbReference>
<comment type="caution">
    <text evidence="5">The sequence shown here is derived from an EMBL/GenBank/DDBJ whole genome shotgun (WGS) entry which is preliminary data.</text>
</comment>
<proteinExistence type="predicted"/>
<evidence type="ECO:0008006" key="7">
    <source>
        <dbReference type="Google" id="ProtNLM"/>
    </source>
</evidence>
<accession>A0AAD7XFR1</accession>
<dbReference type="AlphaFoldDB" id="A0AAD7XFR1"/>
<evidence type="ECO:0000259" key="4">
    <source>
        <dbReference type="Pfam" id="PF21294"/>
    </source>
</evidence>
<name>A0AAD7XFR1_9APHY</name>
<dbReference type="InterPro" id="IPR048958">
    <property type="entry name" value="Polysacc_lyase_14"/>
</dbReference>
<gene>
    <name evidence="5" type="ORF">ONZ51_g436</name>
</gene>
<dbReference type="Gene3D" id="3.40.50.720">
    <property type="entry name" value="NAD(P)-binding Rossmann-like Domain"/>
    <property type="match status" value="1"/>
</dbReference>
<feature type="domain" description="Polysaccharide lyase 14" evidence="4">
    <location>
        <begin position="65"/>
        <end position="272"/>
    </location>
</feature>
<keyword evidence="2" id="KW-0560">Oxidoreductase</keyword>
<protein>
    <recommendedName>
        <fullName evidence="7">NmrA-like domain-containing protein</fullName>
    </recommendedName>
</protein>
<dbReference type="CDD" id="cd05259">
    <property type="entry name" value="PCBER_SDR_a"/>
    <property type="match status" value="1"/>
</dbReference>
<reference evidence="5" key="1">
    <citation type="submission" date="2022-11" db="EMBL/GenBank/DDBJ databases">
        <title>Genome Sequence of Cubamyces cubensis.</title>
        <authorList>
            <person name="Buettner E."/>
        </authorList>
    </citation>
    <scope>NUCLEOTIDE SEQUENCE</scope>
    <source>
        <strain evidence="5">MPL-01</strain>
    </source>
</reference>
<evidence type="ECO:0000256" key="2">
    <source>
        <dbReference type="ARBA" id="ARBA00023002"/>
    </source>
</evidence>
<dbReference type="GO" id="GO:0016491">
    <property type="term" value="F:oxidoreductase activity"/>
    <property type="evidence" value="ECO:0007669"/>
    <property type="project" value="UniProtKB-KW"/>
</dbReference>
<evidence type="ECO:0000313" key="5">
    <source>
        <dbReference type="EMBL" id="KAJ8501668.1"/>
    </source>
</evidence>